<keyword evidence="2" id="KW-1133">Transmembrane helix</keyword>
<dbReference type="Proteomes" id="UP000321954">
    <property type="component" value="Chromosome"/>
</dbReference>
<organism evidence="3 4">
    <name type="scientific">Antarcticibacterium arcticum</name>
    <dbReference type="NCBI Taxonomy" id="2585771"/>
    <lineage>
        <taxon>Bacteria</taxon>
        <taxon>Pseudomonadati</taxon>
        <taxon>Bacteroidota</taxon>
        <taxon>Flavobacteriia</taxon>
        <taxon>Flavobacteriales</taxon>
        <taxon>Flavobacteriaceae</taxon>
        <taxon>Antarcticibacterium</taxon>
    </lineage>
</organism>
<feature type="compositionally biased region" description="Basic and acidic residues" evidence="1">
    <location>
        <begin position="495"/>
        <end position="514"/>
    </location>
</feature>
<dbReference type="RefSeq" id="WP_146830623.1">
    <property type="nucleotide sequence ID" value="NZ_CP042476.1"/>
</dbReference>
<evidence type="ECO:0000313" key="3">
    <source>
        <dbReference type="EMBL" id="QED36626.1"/>
    </source>
</evidence>
<feature type="region of interest" description="Disordered" evidence="1">
    <location>
        <begin position="491"/>
        <end position="534"/>
    </location>
</feature>
<name>A0A5B8YJS7_9FLAO</name>
<dbReference type="EMBL" id="CP042476">
    <property type="protein sequence ID" value="QED36626.1"/>
    <property type="molecule type" value="Genomic_DNA"/>
</dbReference>
<reference evidence="3 4" key="1">
    <citation type="submission" date="2019-08" db="EMBL/GenBank/DDBJ databases">
        <title>Antarcticibacterium arcticum sp. nov., a bacterium isolated from marine sediment of the Canadian Beaufort Sea.</title>
        <authorList>
            <person name="Lee Y.M."/>
            <person name="Baek K."/>
            <person name="Lee D.-H."/>
            <person name="Shin S.C."/>
            <person name="Jin Y.K."/>
            <person name="Park Y."/>
        </authorList>
    </citation>
    <scope>NUCLEOTIDE SEQUENCE [LARGE SCALE GENOMIC DNA]</scope>
    <source>
        <strain evidence="3 4">PAMC 28998</strain>
    </source>
</reference>
<proteinExistence type="predicted"/>
<gene>
    <name evidence="3" type="ORF">FK178_02355</name>
</gene>
<dbReference type="AlphaFoldDB" id="A0A5B8YJS7"/>
<evidence type="ECO:0000256" key="2">
    <source>
        <dbReference type="SAM" id="Phobius"/>
    </source>
</evidence>
<protein>
    <submittedName>
        <fullName evidence="3">Tryptophan-rich sensory protein</fullName>
    </submittedName>
</protein>
<keyword evidence="2" id="KW-0812">Transmembrane</keyword>
<dbReference type="OrthoDB" id="780137at2"/>
<sequence length="739" mass="84192">MRRGKNILRKFQKRWQLLLWLEIFLYGFGAGIFVVFLTQSYLWGLAAFILVATLTLLFIRPWEIRLKNVHSYIDRELPAMEYSSQLLLQPREDLSPLAQLQQKNVINALEKDLGKIKPENNLMRAGVITGFLVLIGFLGFRLGWVQDFEFKQSVSEQEERIVLRPADSVAATTQPPLLESQKVSLRYPAYTGLRSVTTSKMNIEAVEGTRVSWEISFDSKIDIAQMESMGNTYKMNFSKGAYSGSSTVNASGFYNFRFFDTSGAAYVTDLYSIQVIRDKAPVVEIPGLPQFTSFEYDDKKVIDLTAIISDDFGVGNAHIIATVSKGTGESVKFREEKLSFDSQVKGGSKKLELRKRIDLDQMKMGVGDELYFYVEAIDLKQPLANRTRSETYFAVIKDTVSYGAGVEGTLGVDLMPDYFRSQRQLIIDTEKLISNRNKIPKKEFNSTSNDLGFDQKALRLRYGQFMGDESEGGIATAENNEISGEEEDDPLAAFTHDHDGDNKHNLVEPTHQDHGDEEEENENPLDKFLHDHGDPESATLFTDNLRSKLRQALDIMWDAELHLRLYEPEKSLPFQYKALALIQEIKNSARIYVHRIGYDPPPIKEEVRLTGKIEEVSNYLKTADLKKPESDPYMRKAIHKLEELITKEIPISAEDKKVFELAGNELAEKAIESPGKYLQTLQELKWLSEEREIPVELLQRVQRGLLDGISKPEATPGKGNKYREEINKLFLKELEKNDQ</sequence>
<dbReference type="KEGG" id="anp:FK178_02355"/>
<feature type="compositionally biased region" description="Basic and acidic residues" evidence="1">
    <location>
        <begin position="524"/>
        <end position="534"/>
    </location>
</feature>
<feature type="transmembrane region" description="Helical" evidence="2">
    <location>
        <begin position="41"/>
        <end position="59"/>
    </location>
</feature>
<evidence type="ECO:0000313" key="4">
    <source>
        <dbReference type="Proteomes" id="UP000321954"/>
    </source>
</evidence>
<feature type="transmembrane region" description="Helical" evidence="2">
    <location>
        <begin position="15"/>
        <end position="35"/>
    </location>
</feature>
<evidence type="ECO:0000256" key="1">
    <source>
        <dbReference type="SAM" id="MobiDB-lite"/>
    </source>
</evidence>
<feature type="transmembrane region" description="Helical" evidence="2">
    <location>
        <begin position="125"/>
        <end position="144"/>
    </location>
</feature>
<accession>A0A5B8YJS7</accession>
<keyword evidence="4" id="KW-1185">Reference proteome</keyword>
<keyword evidence="2" id="KW-0472">Membrane</keyword>